<reference evidence="1" key="1">
    <citation type="submission" date="2014-09" db="EMBL/GenBank/DDBJ databases">
        <authorList>
            <person name="Magalhaes I.L.F."/>
            <person name="Oliveira U."/>
            <person name="Santos F.R."/>
            <person name="Vidigal T.H.D.A."/>
            <person name="Brescovit A.D."/>
            <person name="Santos A.J."/>
        </authorList>
    </citation>
    <scope>NUCLEOTIDE SEQUENCE</scope>
    <source>
        <tissue evidence="1">Shoot tissue taken approximately 20 cm above the soil surface</tissue>
    </source>
</reference>
<accession>A0A0A8XUT1</accession>
<name>A0A0A8XUT1_ARUDO</name>
<organism evidence="1">
    <name type="scientific">Arundo donax</name>
    <name type="common">Giant reed</name>
    <name type="synonym">Donax arundinaceus</name>
    <dbReference type="NCBI Taxonomy" id="35708"/>
    <lineage>
        <taxon>Eukaryota</taxon>
        <taxon>Viridiplantae</taxon>
        <taxon>Streptophyta</taxon>
        <taxon>Embryophyta</taxon>
        <taxon>Tracheophyta</taxon>
        <taxon>Spermatophyta</taxon>
        <taxon>Magnoliopsida</taxon>
        <taxon>Liliopsida</taxon>
        <taxon>Poales</taxon>
        <taxon>Poaceae</taxon>
        <taxon>PACMAD clade</taxon>
        <taxon>Arundinoideae</taxon>
        <taxon>Arundineae</taxon>
        <taxon>Arundo</taxon>
    </lineage>
</organism>
<protein>
    <submittedName>
        <fullName evidence="1">Uncharacterized protein</fullName>
    </submittedName>
</protein>
<proteinExistence type="predicted"/>
<dbReference type="AlphaFoldDB" id="A0A0A8XUT1"/>
<sequence length="29" mass="3542">MSPTNMELNKDRWHTISYDHLDSIQQMYS</sequence>
<reference evidence="1" key="2">
    <citation type="journal article" date="2015" name="Data Brief">
        <title>Shoot transcriptome of the giant reed, Arundo donax.</title>
        <authorList>
            <person name="Barrero R.A."/>
            <person name="Guerrero F.D."/>
            <person name="Moolhuijzen P."/>
            <person name="Goolsby J.A."/>
            <person name="Tidwell J."/>
            <person name="Bellgard S.E."/>
            <person name="Bellgard M.I."/>
        </authorList>
    </citation>
    <scope>NUCLEOTIDE SEQUENCE</scope>
    <source>
        <tissue evidence="1">Shoot tissue taken approximately 20 cm above the soil surface</tissue>
    </source>
</reference>
<evidence type="ECO:0000313" key="1">
    <source>
        <dbReference type="EMBL" id="JAD17591.1"/>
    </source>
</evidence>
<dbReference type="EMBL" id="GBRH01280304">
    <property type="protein sequence ID" value="JAD17591.1"/>
    <property type="molecule type" value="Transcribed_RNA"/>
</dbReference>